<evidence type="ECO:0000313" key="1">
    <source>
        <dbReference type="EMBL" id="PHN00595.1"/>
    </source>
</evidence>
<dbReference type="Proteomes" id="UP000223913">
    <property type="component" value="Unassembled WGS sequence"/>
</dbReference>
<dbReference type="EMBL" id="PDUD01000095">
    <property type="protein sequence ID" value="PHN00595.1"/>
    <property type="molecule type" value="Genomic_DNA"/>
</dbReference>
<evidence type="ECO:0000313" key="2">
    <source>
        <dbReference type="Proteomes" id="UP000223913"/>
    </source>
</evidence>
<reference evidence="1 2" key="1">
    <citation type="submission" date="2017-10" db="EMBL/GenBank/DDBJ databases">
        <title>The draft genome sequence of Lewinella nigricans NBRC 102662.</title>
        <authorList>
            <person name="Wang K."/>
        </authorList>
    </citation>
    <scope>NUCLEOTIDE SEQUENCE [LARGE SCALE GENOMIC DNA]</scope>
    <source>
        <strain evidence="1 2">NBRC 102662</strain>
    </source>
</reference>
<dbReference type="AlphaFoldDB" id="A0A2D0MWI6"/>
<proteinExistence type="predicted"/>
<accession>A0A2D0MWI6</accession>
<organism evidence="1 2">
    <name type="scientific">Flavilitoribacter nigricans (strain ATCC 23147 / DSM 23189 / NBRC 102662 / NCIMB 1420 / SS-2)</name>
    <name type="common">Lewinella nigricans</name>
    <dbReference type="NCBI Taxonomy" id="1122177"/>
    <lineage>
        <taxon>Bacteria</taxon>
        <taxon>Pseudomonadati</taxon>
        <taxon>Bacteroidota</taxon>
        <taxon>Saprospiria</taxon>
        <taxon>Saprospirales</taxon>
        <taxon>Lewinellaceae</taxon>
        <taxon>Flavilitoribacter</taxon>
    </lineage>
</organism>
<sequence>MAMPDLMLKAFVKYVIIPNVAINKRNAANLDELEYLFDTELYEERFVVERTNETNAKHRLGLHYLAFSVILLRKVDRWHKKI</sequence>
<name>A0A2D0MWI6_FLAN2</name>
<gene>
    <name evidence="1" type="ORF">CRP01_41435</name>
</gene>
<comment type="caution">
    <text evidence="1">The sequence shown here is derived from an EMBL/GenBank/DDBJ whole genome shotgun (WGS) entry which is preliminary data.</text>
</comment>
<protein>
    <submittedName>
        <fullName evidence="1">Uncharacterized protein</fullName>
    </submittedName>
</protein>
<keyword evidence="2" id="KW-1185">Reference proteome</keyword>